<reference evidence="3 4" key="1">
    <citation type="submission" date="2022-09" db="EMBL/GenBank/DDBJ databases">
        <title>Enrichment on poylsaccharides allowed isolation of novel metabolic and taxonomic groups of Haloarchaea.</title>
        <authorList>
            <person name="Sorokin D.Y."/>
            <person name="Elcheninov A.G."/>
            <person name="Khizhniak T.V."/>
            <person name="Kolganova T.V."/>
            <person name="Kublanov I.V."/>
        </authorList>
    </citation>
    <scope>NUCLEOTIDE SEQUENCE [LARGE SCALE GENOMIC DNA]</scope>
    <source>
        <strain evidence="3 4">AArc-m2/3/4</strain>
    </source>
</reference>
<sequence length="875" mass="97954">MSAINNTTSDGLGVSGERQESLVESLKSNGNWVAFTSDKMPINADTGSAAKINDSSTWTGYSSVADYCVDTGDYLGYALDGTDLVFIDLDGCRDPETGAVEDWALDIINRVDSYTELSKSGTGFHILVRGDVDLHKNKQKMDAEKVDVDKTSEIEVYVDGRFAIFTFDHIDDTPADTTHCDNLQDIYTEYYGEEQEASETEGFDDVEVSMTAEEILEKAKSSDEKFVSLWNGDKSMHSGDHSAADLALVSKLAFWCACDTEMMDSLFRHSDLMRPKWDSMRGDRTYGEMTIEKAVQSTTDVYQGHTGLPDDIDLVLKDGCYGHLGTNKDGEGVFKEVTNFTLARKEILREDGEQYVKLEVRPANGQTFEVTVKPDVFNEARTFKNSICTRLSTSFSGSSHDLPELRKIVLRQDSPERMSTTKIGLHDGEFVSPSTTFSPNDEHTHVYRDTGASVAAKIQIEDLDYDEDEVREILELLPQIRDTERWIPVLGYYYATLFAPLIRDIEGELPILSVTGETGAGKSASFRVVSRAFGSDGTAFAVDSTKFALIKQLSAINNVPVWYDEYKPSDTQNYKLDRFQSLLRAATNGRTETRGQKSMGEELFRLTAPVAITGEQQIQGSAEQRRAIMTQFQRSTTDPGTPTQAAFTEIRQLNLNDHAKFSVEQVMQRVASDEGFEEIWERCKDHVRGLADDDVGGLAINALAMVKFGMVVYRLLCDRVDATQSVTNDDIDDAIDYVAAQKGVENRKTHVDELMEQVVRCIDNGELNPLQKSNNRGDYTFINMGEDNEELRLKFSRMYPTVSKYLADHNLDIDLLAPDDYKDRFGDMETDENSYVIDSSKQTRGLNRCVAIDARAMEDKLDVDLDDVRQDLHTA</sequence>
<gene>
    <name evidence="3" type="ORF">OB955_04840</name>
</gene>
<keyword evidence="4" id="KW-1185">Reference proteome</keyword>
<dbReference type="Pfam" id="PF06048">
    <property type="entry name" value="DUF927"/>
    <property type="match status" value="1"/>
</dbReference>
<evidence type="ECO:0000259" key="1">
    <source>
        <dbReference type="Pfam" id="PF06048"/>
    </source>
</evidence>
<proteinExistence type="predicted"/>
<dbReference type="Pfam" id="PF22763">
    <property type="entry name" value="NrS1-1_pol-like_HBD"/>
    <property type="match status" value="1"/>
</dbReference>
<accession>A0ABT2QAW3</accession>
<protein>
    <submittedName>
        <fullName evidence="3">DUF927 domain-containing protein</fullName>
    </submittedName>
</protein>
<dbReference type="EMBL" id="JAOPKB010000002">
    <property type="protein sequence ID" value="MCU4972060.1"/>
    <property type="molecule type" value="Genomic_DNA"/>
</dbReference>
<comment type="caution">
    <text evidence="3">The sequence shown here is derived from an EMBL/GenBank/DDBJ whole genome shotgun (WGS) entry which is preliminary data.</text>
</comment>
<name>A0ABT2QAW3_9EURY</name>
<feature type="domain" description="NrS-1 polymerase-like HBD" evidence="2">
    <location>
        <begin position="241"/>
        <end position="303"/>
    </location>
</feature>
<dbReference type="Proteomes" id="UP001320972">
    <property type="component" value="Unassembled WGS sequence"/>
</dbReference>
<organism evidence="3 4">
    <name type="scientific">Natronoglomus mannanivorans</name>
    <dbReference type="NCBI Taxonomy" id="2979990"/>
    <lineage>
        <taxon>Archaea</taxon>
        <taxon>Methanobacteriati</taxon>
        <taxon>Methanobacteriota</taxon>
        <taxon>Stenosarchaea group</taxon>
        <taxon>Halobacteria</taxon>
        <taxon>Halobacteriales</taxon>
        <taxon>Natrialbaceae</taxon>
        <taxon>Natronoglomus</taxon>
    </lineage>
</organism>
<evidence type="ECO:0000313" key="3">
    <source>
        <dbReference type="EMBL" id="MCU4972060.1"/>
    </source>
</evidence>
<evidence type="ECO:0000313" key="4">
    <source>
        <dbReference type="Proteomes" id="UP001320972"/>
    </source>
</evidence>
<evidence type="ECO:0000259" key="2">
    <source>
        <dbReference type="Pfam" id="PF22763"/>
    </source>
</evidence>
<dbReference type="InterPro" id="IPR054468">
    <property type="entry name" value="NrSPol-like_HBD"/>
</dbReference>
<feature type="domain" description="DUF927" evidence="1">
    <location>
        <begin position="410"/>
        <end position="597"/>
    </location>
</feature>
<dbReference type="InterPro" id="IPR009270">
    <property type="entry name" value="DUF927"/>
</dbReference>
<dbReference type="RefSeq" id="WP_338007141.1">
    <property type="nucleotide sequence ID" value="NZ_JAOPKB010000002.1"/>
</dbReference>